<dbReference type="Proteomes" id="UP000008022">
    <property type="component" value="Unassembled WGS sequence"/>
</dbReference>
<keyword evidence="3" id="KW-1185">Reference proteome</keyword>
<name>A0A0E0P4N5_ORYRU</name>
<dbReference type="Gramene" id="ORUFI04G01100.1">
    <property type="protein sequence ID" value="ORUFI04G01100.1"/>
    <property type="gene ID" value="ORUFI04G01100"/>
</dbReference>
<reference evidence="2" key="2">
    <citation type="submission" date="2015-06" db="UniProtKB">
        <authorList>
            <consortium name="EnsemblPlants"/>
        </authorList>
    </citation>
    <scope>IDENTIFICATION</scope>
</reference>
<evidence type="ECO:0000313" key="2">
    <source>
        <dbReference type="EnsemblPlants" id="ORUFI04G01100.1"/>
    </source>
</evidence>
<feature type="compositionally biased region" description="Basic and acidic residues" evidence="1">
    <location>
        <begin position="156"/>
        <end position="177"/>
    </location>
</feature>
<dbReference type="EnsemblPlants" id="ORUFI04G01100.1">
    <property type="protein sequence ID" value="ORUFI04G01100.1"/>
    <property type="gene ID" value="ORUFI04G01100"/>
</dbReference>
<sequence>MWRLTQRGTHVDPTCQAATSAHTLFPPLLSLSLCSLLPSSPSLSALARAATRAAGDGGSQVAARGLAGLPVPLVRLVMAACGCVHHVEIDSTTPPSSRCRRCRAVTAVSPAAIPLPRGPRGRRPAEEPARRSSPRAPLLPPRRPSPAAATLLVPAELEKGEREMRKGERGGGRERRLMWQPDMWGPRGSHAESAAT</sequence>
<dbReference type="AlphaFoldDB" id="A0A0E0P4N5"/>
<protein>
    <submittedName>
        <fullName evidence="2">Uncharacterized protein</fullName>
    </submittedName>
</protein>
<accession>A0A0E0P4N5</accession>
<proteinExistence type="predicted"/>
<reference evidence="3" key="1">
    <citation type="submission" date="2013-06" db="EMBL/GenBank/DDBJ databases">
        <authorList>
            <person name="Zhao Q."/>
        </authorList>
    </citation>
    <scope>NUCLEOTIDE SEQUENCE</scope>
    <source>
        <strain evidence="3">cv. W1943</strain>
    </source>
</reference>
<evidence type="ECO:0000256" key="1">
    <source>
        <dbReference type="SAM" id="MobiDB-lite"/>
    </source>
</evidence>
<evidence type="ECO:0000313" key="3">
    <source>
        <dbReference type="Proteomes" id="UP000008022"/>
    </source>
</evidence>
<organism evidence="2 3">
    <name type="scientific">Oryza rufipogon</name>
    <name type="common">Brownbeard rice</name>
    <name type="synonym">Asian wild rice</name>
    <dbReference type="NCBI Taxonomy" id="4529"/>
    <lineage>
        <taxon>Eukaryota</taxon>
        <taxon>Viridiplantae</taxon>
        <taxon>Streptophyta</taxon>
        <taxon>Embryophyta</taxon>
        <taxon>Tracheophyta</taxon>
        <taxon>Spermatophyta</taxon>
        <taxon>Magnoliopsida</taxon>
        <taxon>Liliopsida</taxon>
        <taxon>Poales</taxon>
        <taxon>Poaceae</taxon>
        <taxon>BOP clade</taxon>
        <taxon>Oryzoideae</taxon>
        <taxon>Oryzeae</taxon>
        <taxon>Oryzinae</taxon>
        <taxon>Oryza</taxon>
    </lineage>
</organism>
<feature type="region of interest" description="Disordered" evidence="1">
    <location>
        <begin position="112"/>
        <end position="196"/>
    </location>
</feature>
<dbReference type="HOGENOM" id="CLU_1392209_0_0_1"/>